<name>A0A9D4U1Y2_ADICA</name>
<dbReference type="Pfam" id="PF00743">
    <property type="entry name" value="FMO-like"/>
    <property type="match status" value="1"/>
</dbReference>
<dbReference type="GO" id="GO:0050660">
    <property type="term" value="F:flavin adenine dinucleotide binding"/>
    <property type="evidence" value="ECO:0007669"/>
    <property type="project" value="InterPro"/>
</dbReference>
<keyword evidence="3 6" id="KW-0274">FAD</keyword>
<dbReference type="EC" id="1.-.-.-" evidence="6"/>
<dbReference type="PANTHER" id="PTHR23023">
    <property type="entry name" value="DIMETHYLANILINE MONOOXYGENASE"/>
    <property type="match status" value="1"/>
</dbReference>
<dbReference type="InterPro" id="IPR036188">
    <property type="entry name" value="FAD/NAD-bd_sf"/>
</dbReference>
<dbReference type="GO" id="GO:0050661">
    <property type="term" value="F:NADP binding"/>
    <property type="evidence" value="ECO:0007669"/>
    <property type="project" value="InterPro"/>
</dbReference>
<gene>
    <name evidence="7" type="ORF">GOP47_0024546</name>
</gene>
<dbReference type="InterPro" id="IPR050346">
    <property type="entry name" value="FMO-like"/>
</dbReference>
<organism evidence="7 8">
    <name type="scientific">Adiantum capillus-veneris</name>
    <name type="common">Maidenhair fern</name>
    <dbReference type="NCBI Taxonomy" id="13818"/>
    <lineage>
        <taxon>Eukaryota</taxon>
        <taxon>Viridiplantae</taxon>
        <taxon>Streptophyta</taxon>
        <taxon>Embryophyta</taxon>
        <taxon>Tracheophyta</taxon>
        <taxon>Polypodiopsida</taxon>
        <taxon>Polypodiidae</taxon>
        <taxon>Polypodiales</taxon>
        <taxon>Pteridineae</taxon>
        <taxon>Pteridaceae</taxon>
        <taxon>Vittarioideae</taxon>
        <taxon>Adiantum</taxon>
    </lineage>
</organism>
<evidence type="ECO:0000313" key="7">
    <source>
        <dbReference type="EMBL" id="KAI5060126.1"/>
    </source>
</evidence>
<accession>A0A9D4U1Y2</accession>
<keyword evidence="6" id="KW-0503">Monooxygenase</keyword>
<protein>
    <recommendedName>
        <fullName evidence="6">Flavin-containing monooxygenase</fullName>
        <ecNumber evidence="6">1.-.-.-</ecNumber>
    </recommendedName>
</protein>
<reference evidence="7" key="1">
    <citation type="submission" date="2021-01" db="EMBL/GenBank/DDBJ databases">
        <title>Adiantum capillus-veneris genome.</title>
        <authorList>
            <person name="Fang Y."/>
            <person name="Liao Q."/>
        </authorList>
    </citation>
    <scope>NUCLEOTIDE SEQUENCE</scope>
    <source>
        <strain evidence="7">H3</strain>
        <tissue evidence="7">Leaf</tissue>
    </source>
</reference>
<dbReference type="PIRSF" id="PIRSF000332">
    <property type="entry name" value="FMO"/>
    <property type="match status" value="1"/>
</dbReference>
<evidence type="ECO:0000256" key="2">
    <source>
        <dbReference type="ARBA" id="ARBA00022630"/>
    </source>
</evidence>
<evidence type="ECO:0000313" key="8">
    <source>
        <dbReference type="Proteomes" id="UP000886520"/>
    </source>
</evidence>
<keyword evidence="5 6" id="KW-0560">Oxidoreductase</keyword>
<evidence type="ECO:0000256" key="1">
    <source>
        <dbReference type="ARBA" id="ARBA00009183"/>
    </source>
</evidence>
<evidence type="ECO:0000256" key="6">
    <source>
        <dbReference type="RuleBase" id="RU361177"/>
    </source>
</evidence>
<dbReference type="SUPFAM" id="SSF51905">
    <property type="entry name" value="FAD/NAD(P)-binding domain"/>
    <property type="match status" value="2"/>
</dbReference>
<evidence type="ECO:0000256" key="4">
    <source>
        <dbReference type="ARBA" id="ARBA00022857"/>
    </source>
</evidence>
<dbReference type="Gene3D" id="3.50.50.60">
    <property type="entry name" value="FAD/NAD(P)-binding domain"/>
    <property type="match status" value="2"/>
</dbReference>
<comment type="similarity">
    <text evidence="1 6">Belongs to the FMO family.</text>
</comment>
<keyword evidence="4" id="KW-0521">NADP</keyword>
<dbReference type="InterPro" id="IPR000960">
    <property type="entry name" value="Flavin_mOase"/>
</dbReference>
<keyword evidence="2 6" id="KW-0285">Flavoprotein</keyword>
<comment type="caution">
    <text evidence="7">The sequence shown here is derived from an EMBL/GenBank/DDBJ whole genome shotgun (WGS) entry which is preliminary data.</text>
</comment>
<sequence>MAASVCIVGAGVTGLCACKHLVQHGVECVVLEAQEGVGGVWRNTFASTKLQTPRDAFQFSDYLWPKGTPRLPTHFQVMDYLTAYARHFRVLERILFGCTVVKVCCLDRWPPTPASPKIRANANWAVCVRRGDQSDAEWLFFEYLVMSVGHYGDVPKFPSFPESKGPAAFGGKVLHSLDYSKLDEGASKELLSAKRVVVVGSRKSALDLVMEAANCNRGDDGQPAMLLYRTPHWVIANHNFYGVPMAYMTSRVSQLLVPQPGTDKNTLHGLISAIILSPLRWAISKAMEHYLLTTLPLVEHDFVPTQKVFEELKSCKLTLLPERFFERAKAGHITLQRTSDHWGFVEDGIVLPSGDKLKADVVVLCTGYEGEEKLKSLLGMSFHDLLQQRDGSIPLYRGVLPPRVPHLAVLGFQESYSNLFTAEMGARWTAHWIAGKVAVPSVEKMEKEAQRWLLNTKPFVTSNDKTCVNSTILGLADEMCKDMGWNPRRKKSLLQELFAPYGNMDYKD</sequence>
<keyword evidence="8" id="KW-1185">Reference proteome</keyword>
<dbReference type="GO" id="GO:0004499">
    <property type="term" value="F:N,N-dimethylaniline monooxygenase activity"/>
    <property type="evidence" value="ECO:0007669"/>
    <property type="project" value="InterPro"/>
</dbReference>
<evidence type="ECO:0000256" key="3">
    <source>
        <dbReference type="ARBA" id="ARBA00022827"/>
    </source>
</evidence>
<comment type="cofactor">
    <cofactor evidence="6">
        <name>FAD</name>
        <dbReference type="ChEBI" id="CHEBI:57692"/>
    </cofactor>
</comment>
<dbReference type="OrthoDB" id="66881at2759"/>
<dbReference type="EMBL" id="JABFUD020000024">
    <property type="protein sequence ID" value="KAI5060126.1"/>
    <property type="molecule type" value="Genomic_DNA"/>
</dbReference>
<evidence type="ECO:0000256" key="5">
    <source>
        <dbReference type="ARBA" id="ARBA00023002"/>
    </source>
</evidence>
<dbReference type="AlphaFoldDB" id="A0A9D4U1Y2"/>
<proteinExistence type="inferred from homology"/>
<dbReference type="InterPro" id="IPR020946">
    <property type="entry name" value="Flavin_mOase-like"/>
</dbReference>
<dbReference type="Proteomes" id="UP000886520">
    <property type="component" value="Chromosome 24"/>
</dbReference>